<protein>
    <submittedName>
        <fullName evidence="2">PadR family transcriptional regulator</fullName>
    </submittedName>
</protein>
<dbReference type="OrthoDB" id="9808762at2"/>
<keyword evidence="3" id="KW-1185">Reference proteome</keyword>
<dbReference type="Proteomes" id="UP000095209">
    <property type="component" value="Unassembled WGS sequence"/>
</dbReference>
<evidence type="ECO:0000259" key="1">
    <source>
        <dbReference type="Pfam" id="PF03551"/>
    </source>
</evidence>
<dbReference type="EMBL" id="MJEH01000031">
    <property type="protein sequence ID" value="OEH92362.1"/>
    <property type="molecule type" value="Genomic_DNA"/>
</dbReference>
<organism evidence="2 3">
    <name type="scientific">Bacillus solimangrovi</name>
    <dbReference type="NCBI Taxonomy" id="1305675"/>
    <lineage>
        <taxon>Bacteria</taxon>
        <taxon>Bacillati</taxon>
        <taxon>Bacillota</taxon>
        <taxon>Bacilli</taxon>
        <taxon>Bacillales</taxon>
        <taxon>Bacillaceae</taxon>
        <taxon>Bacillus</taxon>
    </lineage>
</organism>
<dbReference type="RefSeq" id="WP_069717645.1">
    <property type="nucleotide sequence ID" value="NZ_MJEH01000031.1"/>
</dbReference>
<dbReference type="InterPro" id="IPR036388">
    <property type="entry name" value="WH-like_DNA-bd_sf"/>
</dbReference>
<feature type="domain" description="Transcription regulator PadR N-terminal" evidence="1">
    <location>
        <begin position="6"/>
        <end position="82"/>
    </location>
</feature>
<proteinExistence type="predicted"/>
<sequence>MTRTMVLGLLKSAGPMSGYEIQQMMQSAQTDMWAYVKPASIYHALKKLQEEGKVVLEKVEQTGLRTKSIFNITEDGERELNELLVDSLSSSSVVFPAPLYTALTFLENLTEDEIITALEKQKLEITNIYESMKLGYEQKQANIGKVPEKIDLIFQNMYKQCELQLEHINGILEIVREGEYK</sequence>
<name>A0A1E5LE71_9BACI</name>
<dbReference type="SUPFAM" id="SSF46785">
    <property type="entry name" value="Winged helix' DNA-binding domain"/>
    <property type="match status" value="1"/>
</dbReference>
<dbReference type="Pfam" id="PF03551">
    <property type="entry name" value="PadR"/>
    <property type="match status" value="1"/>
</dbReference>
<dbReference type="Gene3D" id="1.10.10.10">
    <property type="entry name" value="Winged helix-like DNA-binding domain superfamily/Winged helix DNA-binding domain"/>
    <property type="match status" value="1"/>
</dbReference>
<evidence type="ECO:0000313" key="3">
    <source>
        <dbReference type="Proteomes" id="UP000095209"/>
    </source>
</evidence>
<gene>
    <name evidence="2" type="ORF">BFG57_16450</name>
</gene>
<dbReference type="PANTHER" id="PTHR43252:SF2">
    <property type="entry name" value="TRANSCRIPTION REGULATOR, PADR-LIKE FAMILY"/>
    <property type="match status" value="1"/>
</dbReference>
<dbReference type="AlphaFoldDB" id="A0A1E5LE71"/>
<dbReference type="InterPro" id="IPR005149">
    <property type="entry name" value="Tscrpt_reg_PadR_N"/>
</dbReference>
<evidence type="ECO:0000313" key="2">
    <source>
        <dbReference type="EMBL" id="OEH92362.1"/>
    </source>
</evidence>
<dbReference type="PANTHER" id="PTHR43252">
    <property type="entry name" value="TRANSCRIPTIONAL REGULATOR YQJI"/>
    <property type="match status" value="1"/>
</dbReference>
<reference evidence="2 3" key="1">
    <citation type="submission" date="2016-08" db="EMBL/GenBank/DDBJ databases">
        <title>Genome of Bacillus solimangrovi GH2-4.</title>
        <authorList>
            <person name="Lim S."/>
            <person name="Kim B.-C."/>
        </authorList>
    </citation>
    <scope>NUCLEOTIDE SEQUENCE [LARGE SCALE GENOMIC DNA]</scope>
    <source>
        <strain evidence="2 3">GH2-4</strain>
    </source>
</reference>
<comment type="caution">
    <text evidence="2">The sequence shown here is derived from an EMBL/GenBank/DDBJ whole genome shotgun (WGS) entry which is preliminary data.</text>
</comment>
<dbReference type="STRING" id="1305675.BFG57_16450"/>
<dbReference type="InterPro" id="IPR036390">
    <property type="entry name" value="WH_DNA-bd_sf"/>
</dbReference>
<accession>A0A1E5LE71</accession>